<gene>
    <name evidence="1" type="ORF">E2562_028172</name>
</gene>
<comment type="caution">
    <text evidence="1">The sequence shown here is derived from an EMBL/GenBank/DDBJ whole genome shotgun (WGS) entry which is preliminary data.</text>
</comment>
<organism evidence="1 2">
    <name type="scientific">Oryza meyeriana var. granulata</name>
    <dbReference type="NCBI Taxonomy" id="110450"/>
    <lineage>
        <taxon>Eukaryota</taxon>
        <taxon>Viridiplantae</taxon>
        <taxon>Streptophyta</taxon>
        <taxon>Embryophyta</taxon>
        <taxon>Tracheophyta</taxon>
        <taxon>Spermatophyta</taxon>
        <taxon>Magnoliopsida</taxon>
        <taxon>Liliopsida</taxon>
        <taxon>Poales</taxon>
        <taxon>Poaceae</taxon>
        <taxon>BOP clade</taxon>
        <taxon>Oryzoideae</taxon>
        <taxon>Oryzeae</taxon>
        <taxon>Oryzinae</taxon>
        <taxon>Oryza</taxon>
        <taxon>Oryza meyeriana</taxon>
    </lineage>
</organism>
<accession>A0A6G1CU55</accession>
<evidence type="ECO:0000313" key="1">
    <source>
        <dbReference type="EMBL" id="KAF0903609.1"/>
    </source>
</evidence>
<evidence type="ECO:0000313" key="2">
    <source>
        <dbReference type="Proteomes" id="UP000479710"/>
    </source>
</evidence>
<reference evidence="1 2" key="1">
    <citation type="submission" date="2019-11" db="EMBL/GenBank/DDBJ databases">
        <title>Whole genome sequence of Oryza granulata.</title>
        <authorList>
            <person name="Li W."/>
        </authorList>
    </citation>
    <scope>NUCLEOTIDE SEQUENCE [LARGE SCALE GENOMIC DNA]</scope>
    <source>
        <strain evidence="2">cv. Menghai</strain>
        <tissue evidence="1">Leaf</tissue>
    </source>
</reference>
<dbReference type="EMBL" id="SPHZ02000008">
    <property type="protein sequence ID" value="KAF0903609.1"/>
    <property type="molecule type" value="Genomic_DNA"/>
</dbReference>
<keyword evidence="2" id="KW-1185">Reference proteome</keyword>
<proteinExistence type="predicted"/>
<protein>
    <submittedName>
        <fullName evidence="1">Uncharacterized protein</fullName>
    </submittedName>
</protein>
<dbReference type="AlphaFoldDB" id="A0A6G1CU55"/>
<name>A0A6G1CU55_9ORYZ</name>
<dbReference type="Proteomes" id="UP000479710">
    <property type="component" value="Unassembled WGS sequence"/>
</dbReference>
<sequence>MAACGMAADEGDWMNKLLDPEIDAHHRSLLCMVQPSPGQPRIEFTAQRTRTPMTLWTVDSQWLPRLSIDVLM</sequence>